<evidence type="ECO:0000256" key="3">
    <source>
        <dbReference type="ARBA" id="ARBA00023235"/>
    </source>
</evidence>
<keyword evidence="1" id="KW-0479">Metal-binding</keyword>
<dbReference type="InterPro" id="IPR050337">
    <property type="entry name" value="L-rhamnose_isomerase"/>
</dbReference>
<dbReference type="GO" id="GO:0019324">
    <property type="term" value="P:L-lyxose metabolic process"/>
    <property type="evidence" value="ECO:0007669"/>
    <property type="project" value="TreeGrafter"/>
</dbReference>
<feature type="compositionally biased region" description="Basic and acidic residues" evidence="4">
    <location>
        <begin position="373"/>
        <end position="383"/>
    </location>
</feature>
<dbReference type="EMBL" id="SMKZ01000027">
    <property type="protein sequence ID" value="TDE08138.1"/>
    <property type="molecule type" value="Genomic_DNA"/>
</dbReference>
<dbReference type="OrthoDB" id="5174871at2"/>
<comment type="caution">
    <text evidence="6">The sequence shown here is derived from an EMBL/GenBank/DDBJ whole genome shotgun (WGS) entry which is preliminary data.</text>
</comment>
<reference evidence="6 7" key="1">
    <citation type="submission" date="2019-03" db="EMBL/GenBank/DDBJ databases">
        <title>Draft genome sequences of novel Actinobacteria.</title>
        <authorList>
            <person name="Sahin N."/>
            <person name="Ay H."/>
            <person name="Saygin H."/>
        </authorList>
    </citation>
    <scope>NUCLEOTIDE SEQUENCE [LARGE SCALE GENOMIC DNA]</scope>
    <source>
        <strain evidence="6 7">5K138</strain>
    </source>
</reference>
<dbReference type="PANTHER" id="PTHR30268">
    <property type="entry name" value="L-RHAMNOSE ISOMERASE"/>
    <property type="match status" value="1"/>
</dbReference>
<dbReference type="Pfam" id="PF01261">
    <property type="entry name" value="AP_endonuc_2"/>
    <property type="match status" value="1"/>
</dbReference>
<feature type="region of interest" description="Disordered" evidence="4">
    <location>
        <begin position="372"/>
        <end position="391"/>
    </location>
</feature>
<gene>
    <name evidence="6" type="primary">rhaI</name>
    <name evidence="6" type="ORF">E1269_18705</name>
</gene>
<evidence type="ECO:0000256" key="2">
    <source>
        <dbReference type="ARBA" id="ARBA00023211"/>
    </source>
</evidence>
<dbReference type="RefSeq" id="WP_131897274.1">
    <property type="nucleotide sequence ID" value="NZ_SMKZ01000027.1"/>
</dbReference>
<name>A0A4V2Z2B0_9ACTN</name>
<keyword evidence="2" id="KW-0464">Manganese</keyword>
<dbReference type="InterPro" id="IPR036237">
    <property type="entry name" value="Xyl_isomerase-like_sf"/>
</dbReference>
<dbReference type="InterPro" id="IPR013022">
    <property type="entry name" value="Xyl_isomerase-like_TIM-brl"/>
</dbReference>
<keyword evidence="7" id="KW-1185">Reference proteome</keyword>
<accession>A0A4V2Z2B0</accession>
<dbReference type="Proteomes" id="UP000294739">
    <property type="component" value="Unassembled WGS sequence"/>
</dbReference>
<dbReference type="InterPro" id="IPR013457">
    <property type="entry name" value="Rhamnose_iso-rel"/>
</dbReference>
<dbReference type="InParanoid" id="A0A4V2Z2B0"/>
<keyword evidence="3 6" id="KW-0413">Isomerase</keyword>
<protein>
    <submittedName>
        <fullName evidence="6">L-rhamnose isomerase</fullName>
        <ecNumber evidence="6">5.3.1.14</ecNumber>
    </submittedName>
</protein>
<evidence type="ECO:0000256" key="4">
    <source>
        <dbReference type="SAM" id="MobiDB-lite"/>
    </source>
</evidence>
<feature type="domain" description="Xylose isomerase-like TIM barrel" evidence="5">
    <location>
        <begin position="72"/>
        <end position="249"/>
    </location>
</feature>
<dbReference type="GO" id="GO:0019301">
    <property type="term" value="P:rhamnose catabolic process"/>
    <property type="evidence" value="ECO:0007669"/>
    <property type="project" value="TreeGrafter"/>
</dbReference>
<evidence type="ECO:0000259" key="5">
    <source>
        <dbReference type="Pfam" id="PF01261"/>
    </source>
</evidence>
<dbReference type="GO" id="GO:0008740">
    <property type="term" value="F:L-rhamnose isomerase activity"/>
    <property type="evidence" value="ECO:0007669"/>
    <property type="project" value="UniProtKB-EC"/>
</dbReference>
<dbReference type="AlphaFoldDB" id="A0A4V2Z2B0"/>
<organism evidence="6 7">
    <name type="scientific">Jiangella asiatica</name>
    <dbReference type="NCBI Taxonomy" id="2530372"/>
    <lineage>
        <taxon>Bacteria</taxon>
        <taxon>Bacillati</taxon>
        <taxon>Actinomycetota</taxon>
        <taxon>Actinomycetes</taxon>
        <taxon>Jiangellales</taxon>
        <taxon>Jiangellaceae</taxon>
        <taxon>Jiangella</taxon>
    </lineage>
</organism>
<dbReference type="GO" id="GO:0046872">
    <property type="term" value="F:metal ion binding"/>
    <property type="evidence" value="ECO:0007669"/>
    <property type="project" value="UniProtKB-KW"/>
</dbReference>
<proteinExistence type="predicted"/>
<dbReference type="PANTHER" id="PTHR30268:SF0">
    <property type="entry name" value="L-RHAMNOSE ISOMERASE"/>
    <property type="match status" value="1"/>
</dbReference>
<dbReference type="Gene3D" id="3.20.20.150">
    <property type="entry name" value="Divalent-metal-dependent TIM barrel enzymes"/>
    <property type="match status" value="1"/>
</dbReference>
<evidence type="ECO:0000313" key="6">
    <source>
        <dbReference type="EMBL" id="TDE08138.1"/>
    </source>
</evidence>
<evidence type="ECO:0000313" key="7">
    <source>
        <dbReference type="Proteomes" id="UP000294739"/>
    </source>
</evidence>
<dbReference type="EC" id="5.3.1.14" evidence="6"/>
<sequence length="391" mass="43268">MTDAEHIVDRLSRQHIETQSWGYVSTGTRFKVYNTPGTPRDVHEKIDDAALVHRLTGVAPTVALHIPWDRVDDYAALAGYAQEQGVRIGSISPNLFQDDAYRLGSLTSEDAAVRKQATAHVRECVDIMTAVGSDRLSMWIADGTNYPGQGSFRRRRRHLEDGLRDAYEALPGHAEMILEYKFFEPAFYHTDIADWGQSLTLCEALGERARVLVDIGHHALGVNIEHIVATLLDRGRLGGFDLNSKKYGDDDLFVGAINPQETFLIALELVSAEDDADAAVSAAARSILYKIDQCAMIEDKIPAMIRSVTAMQTAFAKALLVDRDALDRRRVEGDVVGANEIVNDAFETDVRPLLARVRDRLGVPADPLAAYRESGEQERRNAERVGTPAGW</sequence>
<dbReference type="NCBIfam" id="TIGR02635">
    <property type="entry name" value="RhaI_grampos"/>
    <property type="match status" value="1"/>
</dbReference>
<evidence type="ECO:0000256" key="1">
    <source>
        <dbReference type="ARBA" id="ARBA00022723"/>
    </source>
</evidence>
<dbReference type="SUPFAM" id="SSF51658">
    <property type="entry name" value="Xylose isomerase-like"/>
    <property type="match status" value="1"/>
</dbReference>